<dbReference type="InterPro" id="IPR058204">
    <property type="entry name" value="FtsX_firmicutes-type"/>
</dbReference>
<dbReference type="PANTHER" id="PTHR47755">
    <property type="entry name" value="CELL DIVISION PROTEIN FTSX"/>
    <property type="match status" value="1"/>
</dbReference>
<keyword evidence="25" id="KW-1185">Reference proteome</keyword>
<keyword evidence="9 10" id="KW-0131">Cell cycle</keyword>
<evidence type="ECO:0000313" key="24">
    <source>
        <dbReference type="Proteomes" id="UP000285839"/>
    </source>
</evidence>
<feature type="transmembrane region" description="Helical" evidence="11">
    <location>
        <begin position="173"/>
        <end position="200"/>
    </location>
</feature>
<evidence type="ECO:0000256" key="6">
    <source>
        <dbReference type="ARBA" id="ARBA00022692"/>
    </source>
</evidence>
<comment type="function">
    <text evidence="10">Part of the ABC transporter FtsEX involved in asymmetric cellular division facilitating the initiation of sporulation.</text>
</comment>
<evidence type="ECO:0000256" key="5">
    <source>
        <dbReference type="ARBA" id="ARBA00022618"/>
    </source>
</evidence>
<dbReference type="GO" id="GO:0005886">
    <property type="term" value="C:plasma membrane"/>
    <property type="evidence" value="ECO:0007669"/>
    <property type="project" value="UniProtKB-SubCell"/>
</dbReference>
<protein>
    <recommendedName>
        <fullName evidence="3 10">Cell division protein FtsX</fullName>
    </recommendedName>
</protein>
<evidence type="ECO:0000256" key="7">
    <source>
        <dbReference type="ARBA" id="ARBA00022989"/>
    </source>
</evidence>
<keyword evidence="5 10" id="KW-0132">Cell division</keyword>
<evidence type="ECO:0000256" key="1">
    <source>
        <dbReference type="ARBA" id="ARBA00004651"/>
    </source>
</evidence>
<evidence type="ECO:0000256" key="9">
    <source>
        <dbReference type="ARBA" id="ARBA00023306"/>
    </source>
</evidence>
<dbReference type="NCBIfam" id="NF038347">
    <property type="entry name" value="FtsX_Gpos"/>
    <property type="match status" value="1"/>
</dbReference>
<dbReference type="Proteomes" id="UP000409147">
    <property type="component" value="Unassembled WGS sequence"/>
</dbReference>
<dbReference type="EMBL" id="QRUH01000009">
    <property type="protein sequence ID" value="RGR48021.1"/>
    <property type="molecule type" value="Genomic_DNA"/>
</dbReference>
<evidence type="ECO:0000259" key="12">
    <source>
        <dbReference type="Pfam" id="PF02687"/>
    </source>
</evidence>
<proteinExistence type="inferred from homology"/>
<dbReference type="InterPro" id="IPR040690">
    <property type="entry name" value="FtsX_ECD"/>
</dbReference>
<dbReference type="EMBL" id="CYZD01000005">
    <property type="protein sequence ID" value="CUO02509.1"/>
    <property type="molecule type" value="Genomic_DNA"/>
</dbReference>
<dbReference type="AlphaFoldDB" id="A0A174BQP1"/>
<feature type="transmembrane region" description="Helical" evidence="11">
    <location>
        <begin position="265"/>
        <end position="290"/>
    </location>
</feature>
<dbReference type="Proteomes" id="UP000285839">
    <property type="component" value="Unassembled WGS sequence"/>
</dbReference>
<dbReference type="Pfam" id="PF02687">
    <property type="entry name" value="FtsX"/>
    <property type="match status" value="1"/>
</dbReference>
<evidence type="ECO:0000259" key="13">
    <source>
        <dbReference type="Pfam" id="PF18075"/>
    </source>
</evidence>
<dbReference type="Proteomes" id="UP000284220">
    <property type="component" value="Unassembled WGS sequence"/>
</dbReference>
<sequence length="301" mass="33725">MRPSTIWYTLKQGIKNIKRNWMFSIASILTMAACIFLVGVFYSLVTNVDNIAQKVEQEVPVTVFFDEGTTEEQMQEVGNLIQARPEVERVEFESAEQAWENFKDKYFQGSDAAEGFKDDNPLVNSSNYHVYLNQIEKQTELVNYIQGLEHVRDVEQSEQAANTLGSFNKLVSYASIVIIALLLIISIFLISNTISVGISVRKEEIGIMKYIGATDAFVRAPFLLEGMVLGVIGAAIPLIALYFLYNSVVEYILNKFSVLTGVVAFIPVWQIYQILLPIGLALGIGIGFIGSMMTTRKHLRV</sequence>
<evidence type="ECO:0000313" key="17">
    <source>
        <dbReference type="EMBL" id="RHE71963.1"/>
    </source>
</evidence>
<dbReference type="Proteomes" id="UP000283928">
    <property type="component" value="Unassembled WGS sequence"/>
</dbReference>
<evidence type="ECO:0000256" key="10">
    <source>
        <dbReference type="PIRNR" id="PIRNR003097"/>
    </source>
</evidence>
<evidence type="ECO:0000256" key="11">
    <source>
        <dbReference type="SAM" id="Phobius"/>
    </source>
</evidence>
<dbReference type="Gene3D" id="3.30.70.3040">
    <property type="match status" value="1"/>
</dbReference>
<accession>A0A174BQP1</accession>
<evidence type="ECO:0000313" key="15">
    <source>
        <dbReference type="EMBL" id="RGR48021.1"/>
    </source>
</evidence>
<dbReference type="EMBL" id="CABHNB010000038">
    <property type="protein sequence ID" value="VUX15740.1"/>
    <property type="molecule type" value="Genomic_DNA"/>
</dbReference>
<dbReference type="PIRSF" id="PIRSF003097">
    <property type="entry name" value="FtsX"/>
    <property type="match status" value="1"/>
</dbReference>
<feature type="domain" description="ABC3 transporter permease C-terminal" evidence="12">
    <location>
        <begin position="176"/>
        <end position="297"/>
    </location>
</feature>
<dbReference type="EMBL" id="QSJW01000005">
    <property type="protein sequence ID" value="RHE12492.1"/>
    <property type="molecule type" value="Genomic_DNA"/>
</dbReference>
<dbReference type="GO" id="GO:0051301">
    <property type="term" value="P:cell division"/>
    <property type="evidence" value="ECO:0007669"/>
    <property type="project" value="UniProtKB-KW"/>
</dbReference>
<keyword evidence="4 10" id="KW-1003">Cell membrane</keyword>
<evidence type="ECO:0000313" key="19">
    <source>
        <dbReference type="EMBL" id="VUX15740.1"/>
    </source>
</evidence>
<dbReference type="RefSeq" id="WP_055065963.1">
    <property type="nucleotide sequence ID" value="NZ_CABHNB010000038.1"/>
</dbReference>
<feature type="transmembrane region" description="Helical" evidence="11">
    <location>
        <begin position="21"/>
        <end position="45"/>
    </location>
</feature>
<organism evidence="14 20">
    <name type="scientific">Blautia obeum</name>
    <dbReference type="NCBI Taxonomy" id="40520"/>
    <lineage>
        <taxon>Bacteria</taxon>
        <taxon>Bacillati</taxon>
        <taxon>Bacillota</taxon>
        <taxon>Clostridia</taxon>
        <taxon>Lachnospirales</taxon>
        <taxon>Lachnospiraceae</taxon>
        <taxon>Blautia</taxon>
    </lineage>
</organism>
<evidence type="ECO:0000313" key="18">
    <source>
        <dbReference type="EMBL" id="RHG16377.1"/>
    </source>
</evidence>
<keyword evidence="8 10" id="KW-0472">Membrane</keyword>
<comment type="subcellular location">
    <subcellularLocation>
        <location evidence="1">Cell membrane</location>
        <topology evidence="1">Multi-pass membrane protein</topology>
    </subcellularLocation>
</comment>
<evidence type="ECO:0000256" key="4">
    <source>
        <dbReference type="ARBA" id="ARBA00022475"/>
    </source>
</evidence>
<evidence type="ECO:0000256" key="8">
    <source>
        <dbReference type="ARBA" id="ARBA00023136"/>
    </source>
</evidence>
<evidence type="ECO:0000313" key="25">
    <source>
        <dbReference type="Proteomes" id="UP000409147"/>
    </source>
</evidence>
<evidence type="ECO:0000256" key="2">
    <source>
        <dbReference type="ARBA" id="ARBA00007379"/>
    </source>
</evidence>
<keyword evidence="7 11" id="KW-1133">Transmembrane helix</keyword>
<dbReference type="EMBL" id="QRHZ01000006">
    <property type="protein sequence ID" value="RHG16377.1"/>
    <property type="molecule type" value="Genomic_DNA"/>
</dbReference>
<name>A0A174BQP1_9FIRM</name>
<evidence type="ECO:0000313" key="16">
    <source>
        <dbReference type="EMBL" id="RHE12492.1"/>
    </source>
</evidence>
<dbReference type="InterPro" id="IPR003838">
    <property type="entry name" value="ABC3_permease_C"/>
</dbReference>
<feature type="transmembrane region" description="Helical" evidence="11">
    <location>
        <begin position="221"/>
        <end position="245"/>
    </location>
</feature>
<reference evidence="14 20" key="1">
    <citation type="submission" date="2015-09" db="EMBL/GenBank/DDBJ databases">
        <authorList>
            <consortium name="Pathogen Informatics"/>
        </authorList>
    </citation>
    <scope>NUCLEOTIDE SEQUENCE [LARGE SCALE GENOMIC DNA]</scope>
    <source>
        <strain evidence="14 20">2789STDY5608837</strain>
    </source>
</reference>
<evidence type="ECO:0000313" key="14">
    <source>
        <dbReference type="EMBL" id="CUO02509.1"/>
    </source>
</evidence>
<evidence type="ECO:0000313" key="20">
    <source>
        <dbReference type="Proteomes" id="UP000095409"/>
    </source>
</evidence>
<gene>
    <name evidence="14" type="primary">ftsX</name>
    <name evidence="18" type="ORF">DW272_12035</name>
    <name evidence="17" type="ORF">DW723_12685</name>
    <name evidence="16" type="ORF">DW767_09045</name>
    <name evidence="15" type="ORF">DWY46_11840</name>
    <name evidence="14" type="ORF">ERS852394_01323</name>
    <name evidence="19" type="ORF">ROSSTS7063_02504</name>
</gene>
<evidence type="ECO:0000256" key="3">
    <source>
        <dbReference type="ARBA" id="ARBA00021907"/>
    </source>
</evidence>
<dbReference type="PANTHER" id="PTHR47755:SF1">
    <property type="entry name" value="CELL DIVISION PROTEIN FTSX"/>
    <property type="match status" value="1"/>
</dbReference>
<dbReference type="Proteomes" id="UP000095409">
    <property type="component" value="Unassembled WGS sequence"/>
</dbReference>
<comment type="similarity">
    <text evidence="2 10">Belongs to the ABC-4 integral membrane protein family. FtsX subfamily.</text>
</comment>
<dbReference type="PROSITE" id="PS51257">
    <property type="entry name" value="PROKAR_LIPOPROTEIN"/>
    <property type="match status" value="1"/>
</dbReference>
<dbReference type="InterPro" id="IPR004513">
    <property type="entry name" value="FtsX"/>
</dbReference>
<dbReference type="EMBL" id="QSKO01000020">
    <property type="protein sequence ID" value="RHE71963.1"/>
    <property type="molecule type" value="Genomic_DNA"/>
</dbReference>
<evidence type="ECO:0000313" key="22">
    <source>
        <dbReference type="Proteomes" id="UP000284220"/>
    </source>
</evidence>
<evidence type="ECO:0000313" key="21">
    <source>
        <dbReference type="Proteomes" id="UP000283928"/>
    </source>
</evidence>
<dbReference type="Pfam" id="PF18075">
    <property type="entry name" value="FtsX_ECD"/>
    <property type="match status" value="1"/>
</dbReference>
<dbReference type="Proteomes" id="UP000284644">
    <property type="component" value="Unassembled WGS sequence"/>
</dbReference>
<reference evidence="21 22" key="2">
    <citation type="submission" date="2018-08" db="EMBL/GenBank/DDBJ databases">
        <title>A genome reference for cultivated species of the human gut microbiota.</title>
        <authorList>
            <person name="Zou Y."/>
            <person name="Xue W."/>
            <person name="Luo G."/>
        </authorList>
    </citation>
    <scope>NUCLEOTIDE SEQUENCE [LARGE SCALE GENOMIC DNA]</scope>
    <source>
        <strain evidence="15 24">AF25-21</strain>
        <strain evidence="18 22">AM22-9LB</strain>
        <strain evidence="17 21">AM27-32LB</strain>
        <strain evidence="16 23">AM29-25AC</strain>
    </source>
</reference>
<keyword evidence="6 11" id="KW-0812">Transmembrane</keyword>
<feature type="domain" description="FtsX extracellular" evidence="13">
    <location>
        <begin position="59"/>
        <end position="154"/>
    </location>
</feature>
<evidence type="ECO:0000313" key="23">
    <source>
        <dbReference type="Proteomes" id="UP000284644"/>
    </source>
</evidence>
<reference evidence="19 25" key="3">
    <citation type="submission" date="2019-07" db="EMBL/GenBank/DDBJ databases">
        <authorList>
            <person name="Hibberd C M."/>
            <person name="Gehrig L. J."/>
            <person name="Chang H.-W."/>
            <person name="Venkatesh S."/>
        </authorList>
    </citation>
    <scope>NUCLEOTIDE SEQUENCE [LARGE SCALE GENOMIC DNA]</scope>
    <source>
        <strain evidence="19">Ruminococcus_obeum_SSTS_Bg7063</strain>
    </source>
</reference>